<dbReference type="AlphaFoldDB" id="A0A2A6C2N5"/>
<proteinExistence type="predicted"/>
<reference evidence="1" key="2">
    <citation type="submission" date="2022-06" db="UniProtKB">
        <authorList>
            <consortium name="EnsemblMetazoa"/>
        </authorList>
    </citation>
    <scope>IDENTIFICATION</scope>
    <source>
        <strain evidence="1">PS312</strain>
    </source>
</reference>
<dbReference type="EnsemblMetazoa" id="PPA40687.1">
    <property type="protein sequence ID" value="PPA40687.1"/>
    <property type="gene ID" value="WBGene00279056"/>
</dbReference>
<sequence length="107" mass="12364">MRFLLWIGSVIVLVVFRTGQCVRYIREDGQMTIPLVMQLYNILPVICLIFYAIAAIVLTVKRRDGLISQFVLFIYVILYVTTVLCIPLSIFFTVPAIRKSTRKSYVK</sequence>
<gene>
    <name evidence="1" type="primary">WBGene00279056</name>
</gene>
<evidence type="ECO:0000313" key="1">
    <source>
        <dbReference type="EnsemblMetazoa" id="PPA40687.1"/>
    </source>
</evidence>
<keyword evidence="2" id="KW-1185">Reference proteome</keyword>
<dbReference type="Proteomes" id="UP000005239">
    <property type="component" value="Unassembled WGS sequence"/>
</dbReference>
<reference evidence="2" key="1">
    <citation type="journal article" date="2008" name="Nat. Genet.">
        <title>The Pristionchus pacificus genome provides a unique perspective on nematode lifestyle and parasitism.</title>
        <authorList>
            <person name="Dieterich C."/>
            <person name="Clifton S.W."/>
            <person name="Schuster L.N."/>
            <person name="Chinwalla A."/>
            <person name="Delehaunty K."/>
            <person name="Dinkelacker I."/>
            <person name="Fulton L."/>
            <person name="Fulton R."/>
            <person name="Godfrey J."/>
            <person name="Minx P."/>
            <person name="Mitreva M."/>
            <person name="Roeseler W."/>
            <person name="Tian H."/>
            <person name="Witte H."/>
            <person name="Yang S.P."/>
            <person name="Wilson R.K."/>
            <person name="Sommer R.J."/>
        </authorList>
    </citation>
    <scope>NUCLEOTIDE SEQUENCE [LARGE SCALE GENOMIC DNA]</scope>
    <source>
        <strain evidence="2">PS312</strain>
    </source>
</reference>
<accession>A0A8R1UWN7</accession>
<name>A0A2A6C2N5_PRIPA</name>
<protein>
    <submittedName>
        <fullName evidence="1">Uncharacterized protein</fullName>
    </submittedName>
</protein>
<evidence type="ECO:0000313" key="2">
    <source>
        <dbReference type="Proteomes" id="UP000005239"/>
    </source>
</evidence>
<accession>A0A2A6C2N5</accession>
<organism evidence="1 2">
    <name type="scientific">Pristionchus pacificus</name>
    <name type="common">Parasitic nematode worm</name>
    <dbReference type="NCBI Taxonomy" id="54126"/>
    <lineage>
        <taxon>Eukaryota</taxon>
        <taxon>Metazoa</taxon>
        <taxon>Ecdysozoa</taxon>
        <taxon>Nematoda</taxon>
        <taxon>Chromadorea</taxon>
        <taxon>Rhabditida</taxon>
        <taxon>Rhabditina</taxon>
        <taxon>Diplogasteromorpha</taxon>
        <taxon>Diplogasteroidea</taxon>
        <taxon>Neodiplogasteridae</taxon>
        <taxon>Pristionchus</taxon>
    </lineage>
</organism>